<dbReference type="EMBL" id="NIPO01000001">
    <property type="protein sequence ID" value="PJR04388.1"/>
    <property type="molecule type" value="Genomic_DNA"/>
</dbReference>
<dbReference type="AlphaFoldDB" id="A0A2M9R679"/>
<keyword evidence="2" id="KW-1185">Reference proteome</keyword>
<proteinExistence type="predicted"/>
<reference evidence="1 2" key="1">
    <citation type="submission" date="2017-06" db="EMBL/GenBank/DDBJ databases">
        <title>Description of Avrilella dinanensis gen. nov. sp. nov.</title>
        <authorList>
            <person name="Leyer C."/>
            <person name="Sassi M."/>
            <person name="Minet J."/>
            <person name="Kayal S."/>
            <person name="Cattoir V."/>
        </authorList>
    </citation>
    <scope>NUCLEOTIDE SEQUENCE [LARGE SCALE GENOMIC DNA]</scope>
    <source>
        <strain evidence="1 2">UR159</strain>
    </source>
</reference>
<evidence type="ECO:0000313" key="1">
    <source>
        <dbReference type="EMBL" id="PJR04388.1"/>
    </source>
</evidence>
<dbReference type="RefSeq" id="WP_100677948.1">
    <property type="nucleotide sequence ID" value="NZ_NIPO01000001.1"/>
</dbReference>
<protein>
    <submittedName>
        <fullName evidence="1">Uncharacterized protein</fullName>
    </submittedName>
</protein>
<evidence type="ECO:0000313" key="2">
    <source>
        <dbReference type="Proteomes" id="UP000231960"/>
    </source>
</evidence>
<name>A0A2M9R679_9FLAO</name>
<comment type="caution">
    <text evidence="1">The sequence shown here is derived from an EMBL/GenBank/DDBJ whole genome shotgun (WGS) entry which is preliminary data.</text>
</comment>
<dbReference type="OrthoDB" id="5464618at2"/>
<gene>
    <name evidence="1" type="ORF">CDL10_07435</name>
</gene>
<accession>A0A2M9R679</accession>
<organism evidence="1 2">
    <name type="scientific">Avrilella dinanensis</name>
    <dbReference type="NCBI Taxonomy" id="2008672"/>
    <lineage>
        <taxon>Bacteria</taxon>
        <taxon>Pseudomonadati</taxon>
        <taxon>Bacteroidota</taxon>
        <taxon>Flavobacteriia</taxon>
        <taxon>Flavobacteriales</taxon>
        <taxon>Flavobacteriaceae</taxon>
        <taxon>Avrilella</taxon>
    </lineage>
</organism>
<sequence length="148" mass="18023">MNYFQFLFRSSNQHGVHSPFVFNYLTKGLYRPYRNTYSRKKHFIEQTIQYFQPDNIVDFRTEKITDLPETIDLVIIRSNQLETSDFPNFIDSFHNDTTGIIDCRNLAEKRLAEKLLQHPKITVVLHFYWYIVFFVRKEQQKELFFLRL</sequence>
<dbReference type="Proteomes" id="UP000231960">
    <property type="component" value="Unassembled WGS sequence"/>
</dbReference>